<sequence>MRTSAILAALVANGLCATALDVQSSLSASVNAIPQCSLSAFKSALDKQGCDTNTAAAATFDCLCKSVTDISASMALSVSDADCLTNWAAAVASVCAYWTTVSTSASDYAQATKALGSELGASATTTAAPPGSVNGTVTKGSPTTTAAATSSSKAPGVINTPVPLFIGAAALAGLLV</sequence>
<name>A0ACC1NPF0_9HYPO</name>
<proteinExistence type="predicted"/>
<accession>A0ACC1NPF0</accession>
<keyword evidence="2" id="KW-1185">Reference proteome</keyword>
<comment type="caution">
    <text evidence="1">The sequence shown here is derived from an EMBL/GenBank/DDBJ whole genome shotgun (WGS) entry which is preliminary data.</text>
</comment>
<reference evidence="1" key="1">
    <citation type="submission" date="2022-08" db="EMBL/GenBank/DDBJ databases">
        <title>Genome Sequence of Lecanicillium fungicola.</title>
        <authorList>
            <person name="Buettner E."/>
        </authorList>
    </citation>
    <scope>NUCLEOTIDE SEQUENCE</scope>
    <source>
        <strain evidence="1">Babe33</strain>
    </source>
</reference>
<gene>
    <name evidence="1" type="ORF">NQ176_g2163</name>
</gene>
<protein>
    <submittedName>
        <fullName evidence="1">Uncharacterized protein</fullName>
    </submittedName>
</protein>
<evidence type="ECO:0000313" key="2">
    <source>
        <dbReference type="Proteomes" id="UP001143910"/>
    </source>
</evidence>
<dbReference type="EMBL" id="JANJQO010000145">
    <property type="protein sequence ID" value="KAJ2981215.1"/>
    <property type="molecule type" value="Genomic_DNA"/>
</dbReference>
<dbReference type="Proteomes" id="UP001143910">
    <property type="component" value="Unassembled WGS sequence"/>
</dbReference>
<organism evidence="1 2">
    <name type="scientific">Zarea fungicola</name>
    <dbReference type="NCBI Taxonomy" id="93591"/>
    <lineage>
        <taxon>Eukaryota</taxon>
        <taxon>Fungi</taxon>
        <taxon>Dikarya</taxon>
        <taxon>Ascomycota</taxon>
        <taxon>Pezizomycotina</taxon>
        <taxon>Sordariomycetes</taxon>
        <taxon>Hypocreomycetidae</taxon>
        <taxon>Hypocreales</taxon>
        <taxon>Cordycipitaceae</taxon>
        <taxon>Zarea</taxon>
    </lineage>
</organism>
<evidence type="ECO:0000313" key="1">
    <source>
        <dbReference type="EMBL" id="KAJ2981215.1"/>
    </source>
</evidence>